<reference evidence="2" key="1">
    <citation type="submission" date="2021-06" db="EMBL/GenBank/DDBJ databases">
        <authorList>
            <person name="Kallberg Y."/>
            <person name="Tangrot J."/>
            <person name="Rosling A."/>
        </authorList>
    </citation>
    <scope>NUCLEOTIDE SEQUENCE</scope>
    <source>
        <strain evidence="2">UK204</strain>
    </source>
</reference>
<proteinExistence type="predicted"/>
<protein>
    <submittedName>
        <fullName evidence="2">2720_t:CDS:1</fullName>
    </submittedName>
</protein>
<dbReference type="OrthoDB" id="445712at2759"/>
<dbReference type="Proteomes" id="UP000789570">
    <property type="component" value="Unassembled WGS sequence"/>
</dbReference>
<keyword evidence="3" id="KW-1185">Reference proteome</keyword>
<dbReference type="EMBL" id="CAJVPQ010000566">
    <property type="protein sequence ID" value="CAG8492924.1"/>
    <property type="molecule type" value="Genomic_DNA"/>
</dbReference>
<dbReference type="GO" id="GO:0001680">
    <property type="term" value="P:tRNA 3'-terminal CCA addition"/>
    <property type="evidence" value="ECO:0007669"/>
    <property type="project" value="TreeGrafter"/>
</dbReference>
<dbReference type="GO" id="GO:0003723">
    <property type="term" value="F:RNA binding"/>
    <property type="evidence" value="ECO:0007669"/>
    <property type="project" value="UniProtKB-KW"/>
</dbReference>
<comment type="caution">
    <text evidence="2">The sequence shown here is derived from an EMBL/GenBank/DDBJ whole genome shotgun (WGS) entry which is preliminary data.</text>
</comment>
<dbReference type="GO" id="GO:0052927">
    <property type="term" value="F:CC tRNA cytidylyltransferase activity"/>
    <property type="evidence" value="ECO:0007669"/>
    <property type="project" value="TreeGrafter"/>
</dbReference>
<organism evidence="2 3">
    <name type="scientific">Funneliformis caledonium</name>
    <dbReference type="NCBI Taxonomy" id="1117310"/>
    <lineage>
        <taxon>Eukaryota</taxon>
        <taxon>Fungi</taxon>
        <taxon>Fungi incertae sedis</taxon>
        <taxon>Mucoromycota</taxon>
        <taxon>Glomeromycotina</taxon>
        <taxon>Glomeromycetes</taxon>
        <taxon>Glomerales</taxon>
        <taxon>Glomeraceae</taxon>
        <taxon>Funneliformis</taxon>
    </lineage>
</organism>
<name>A0A9N8WN60_9GLOM</name>
<dbReference type="PANTHER" id="PTHR13734:SF5">
    <property type="entry name" value="CCA TRNA NUCLEOTIDYLTRANSFERASE, MITOCHONDRIAL"/>
    <property type="match status" value="1"/>
</dbReference>
<sequence>NDDNEILQNGESSTIEDKYIKEGLIRIPFPAYETFKDDPLRVLRCIRFASRIQFEIVDDGKDAIIKNDSIKTALNEKISRERNWIRVFSSPSQETILSGKFEDSKICLNTAKILKWLLSDESKNYEFHPKFRQLNEDEKVALGLLIREFGSKRLTNLLFALSNELISKFDIMYQVKEISDKYTKLIERVQELKLENVFNEKPILNGKDIQNLLKIKQGPEVRNIEFSHRIAIRILKQKQRLLHIPSYSPIKCQQTAFQIAFKQAG</sequence>
<evidence type="ECO:0000256" key="1">
    <source>
        <dbReference type="ARBA" id="ARBA00022884"/>
    </source>
</evidence>
<dbReference type="SUPFAM" id="SSF81891">
    <property type="entry name" value="Poly A polymerase C-terminal region-like"/>
    <property type="match status" value="1"/>
</dbReference>
<accession>A0A9N8WN60</accession>
<gene>
    <name evidence="2" type="ORF">FCALED_LOCUS3309</name>
</gene>
<evidence type="ECO:0000313" key="3">
    <source>
        <dbReference type="Proteomes" id="UP000789570"/>
    </source>
</evidence>
<dbReference type="AlphaFoldDB" id="A0A9N8WN60"/>
<dbReference type="GO" id="GO:0052929">
    <property type="term" value="F:ATP:3'-cytidine-cytidine-tRNA adenylyltransferase activity"/>
    <property type="evidence" value="ECO:0007669"/>
    <property type="project" value="TreeGrafter"/>
</dbReference>
<feature type="non-terminal residue" evidence="2">
    <location>
        <position position="1"/>
    </location>
</feature>
<dbReference type="Gene3D" id="1.10.3090.10">
    <property type="entry name" value="cca-adding enzyme, domain 2"/>
    <property type="match status" value="1"/>
</dbReference>
<dbReference type="PANTHER" id="PTHR13734">
    <property type="entry name" value="TRNA-NUCLEOTIDYLTRANSFERASE"/>
    <property type="match status" value="1"/>
</dbReference>
<evidence type="ECO:0000313" key="2">
    <source>
        <dbReference type="EMBL" id="CAG8492924.1"/>
    </source>
</evidence>
<keyword evidence="1" id="KW-0694">RNA-binding</keyword>